<dbReference type="EMBL" id="CP019699">
    <property type="protein sequence ID" value="AQS55795.1"/>
    <property type="molecule type" value="Genomic_DNA"/>
</dbReference>
<organism evidence="1 2">
    <name type="scientific">Novibacillus thermophilus</name>
    <dbReference type="NCBI Taxonomy" id="1471761"/>
    <lineage>
        <taxon>Bacteria</taxon>
        <taxon>Bacillati</taxon>
        <taxon>Bacillota</taxon>
        <taxon>Bacilli</taxon>
        <taxon>Bacillales</taxon>
        <taxon>Thermoactinomycetaceae</taxon>
        <taxon>Novibacillus</taxon>
    </lineage>
</organism>
<evidence type="ECO:0000313" key="2">
    <source>
        <dbReference type="Proteomes" id="UP000188603"/>
    </source>
</evidence>
<accession>A0A1U9K6W0</accession>
<dbReference type="InterPro" id="IPR029039">
    <property type="entry name" value="Flavoprotein-like_sf"/>
</dbReference>
<evidence type="ECO:0000313" key="1">
    <source>
        <dbReference type="EMBL" id="AQS55795.1"/>
    </source>
</evidence>
<keyword evidence="2" id="KW-1185">Reference proteome</keyword>
<gene>
    <name evidence="1" type="ORF">B0W44_08325</name>
</gene>
<proteinExistence type="predicted"/>
<name>A0A1U9K6W0_9BACL</name>
<dbReference type="Proteomes" id="UP000188603">
    <property type="component" value="Chromosome"/>
</dbReference>
<evidence type="ECO:0008006" key="3">
    <source>
        <dbReference type="Google" id="ProtNLM"/>
    </source>
</evidence>
<sequence length="60" mass="6721">MEGGFSLMPRIVVISGSPSQSAKTSIVAEYMCDLMYGNRWRTNVIKVRDLPPESLNVYVI</sequence>
<dbReference type="KEGG" id="ntr:B0W44_08325"/>
<reference evidence="1 2" key="1">
    <citation type="journal article" date="2015" name="Int. J. Syst. Evol. Microbiol.">
        <title>Novibacillus thermophilus gen. nov., sp. nov., a Gram-staining-negative and moderately thermophilic member of the family Thermoactinomycetaceae.</title>
        <authorList>
            <person name="Yang G."/>
            <person name="Chen J."/>
            <person name="Zhou S."/>
        </authorList>
    </citation>
    <scope>NUCLEOTIDE SEQUENCE [LARGE SCALE GENOMIC DNA]</scope>
    <source>
        <strain evidence="1 2">SG-1</strain>
    </source>
</reference>
<dbReference type="SUPFAM" id="SSF52218">
    <property type="entry name" value="Flavoproteins"/>
    <property type="match status" value="1"/>
</dbReference>
<dbReference type="AlphaFoldDB" id="A0A1U9K6W0"/>
<protein>
    <recommendedName>
        <fullName evidence="3">NADPH-dependent FMN reductase-like domain-containing protein</fullName>
    </recommendedName>
</protein>